<keyword evidence="17" id="KW-1185">Reference proteome</keyword>
<dbReference type="RefSeq" id="WP_338604662.1">
    <property type="nucleotide sequence ID" value="NZ_AP028679.1"/>
</dbReference>
<dbReference type="GO" id="GO:0000155">
    <property type="term" value="F:phosphorelay sensor kinase activity"/>
    <property type="evidence" value="ECO:0007669"/>
    <property type="project" value="InterPro"/>
</dbReference>
<dbReference type="PROSITE" id="PS50885">
    <property type="entry name" value="HAMP"/>
    <property type="match status" value="1"/>
</dbReference>
<dbReference type="SMART" id="SM00387">
    <property type="entry name" value="HATPase_c"/>
    <property type="match status" value="1"/>
</dbReference>
<dbReference type="NCBIfam" id="TIGR00229">
    <property type="entry name" value="sensory_box"/>
    <property type="match status" value="2"/>
</dbReference>
<feature type="domain" description="PAC" evidence="14">
    <location>
        <begin position="355"/>
        <end position="407"/>
    </location>
</feature>
<dbReference type="PANTHER" id="PTHR43065:SF46">
    <property type="entry name" value="C4-DICARBOXYLATE TRANSPORT SENSOR PROTEIN DCTB"/>
    <property type="match status" value="1"/>
</dbReference>
<comment type="catalytic activity">
    <reaction evidence="1">
        <text>ATP + protein L-histidine = ADP + protein N-phospho-L-histidine.</text>
        <dbReference type="EC" id="2.7.13.3"/>
    </reaction>
</comment>
<evidence type="ECO:0000256" key="3">
    <source>
        <dbReference type="ARBA" id="ARBA00012438"/>
    </source>
</evidence>
<keyword evidence="10" id="KW-0175">Coiled coil</keyword>
<dbReference type="Proteomes" id="UP001366166">
    <property type="component" value="Chromosome"/>
</dbReference>
<feature type="transmembrane region" description="Helical" evidence="11">
    <location>
        <begin position="208"/>
        <end position="231"/>
    </location>
</feature>
<dbReference type="Pfam" id="PF08448">
    <property type="entry name" value="PAS_4"/>
    <property type="match status" value="2"/>
</dbReference>
<dbReference type="SMART" id="SM00304">
    <property type="entry name" value="HAMP"/>
    <property type="match status" value="1"/>
</dbReference>
<dbReference type="Pfam" id="PF02518">
    <property type="entry name" value="HATPase_c"/>
    <property type="match status" value="1"/>
</dbReference>
<dbReference type="InterPro" id="IPR003660">
    <property type="entry name" value="HAMP_dom"/>
</dbReference>
<feature type="domain" description="PAS" evidence="13">
    <location>
        <begin position="408"/>
        <end position="472"/>
    </location>
</feature>
<evidence type="ECO:0000259" key="12">
    <source>
        <dbReference type="PROSITE" id="PS50109"/>
    </source>
</evidence>
<dbReference type="PANTHER" id="PTHR43065">
    <property type="entry name" value="SENSOR HISTIDINE KINASE"/>
    <property type="match status" value="1"/>
</dbReference>
<evidence type="ECO:0000313" key="17">
    <source>
        <dbReference type="Proteomes" id="UP001366166"/>
    </source>
</evidence>
<evidence type="ECO:0000256" key="5">
    <source>
        <dbReference type="ARBA" id="ARBA00022679"/>
    </source>
</evidence>
<dbReference type="Gene3D" id="3.30.565.10">
    <property type="entry name" value="Histidine kinase-like ATPase, C-terminal domain"/>
    <property type="match status" value="1"/>
</dbReference>
<dbReference type="Gene3D" id="3.30.450.20">
    <property type="entry name" value="PAS domain"/>
    <property type="match status" value="2"/>
</dbReference>
<evidence type="ECO:0000256" key="7">
    <source>
        <dbReference type="ARBA" id="ARBA00022777"/>
    </source>
</evidence>
<keyword evidence="9" id="KW-0902">Two-component regulatory system</keyword>
<feature type="transmembrane region" description="Helical" evidence="11">
    <location>
        <begin position="20"/>
        <end position="39"/>
    </location>
</feature>
<gene>
    <name evidence="16" type="ORF">FAK_02810</name>
</gene>
<evidence type="ECO:0000256" key="6">
    <source>
        <dbReference type="ARBA" id="ARBA00022741"/>
    </source>
</evidence>
<dbReference type="InterPro" id="IPR013656">
    <property type="entry name" value="PAS_4"/>
</dbReference>
<evidence type="ECO:0000256" key="2">
    <source>
        <dbReference type="ARBA" id="ARBA00004370"/>
    </source>
</evidence>
<evidence type="ECO:0000256" key="1">
    <source>
        <dbReference type="ARBA" id="ARBA00000085"/>
    </source>
</evidence>
<feature type="coiled-coil region" evidence="10">
    <location>
        <begin position="649"/>
        <end position="680"/>
    </location>
</feature>
<dbReference type="EMBL" id="AP028679">
    <property type="protein sequence ID" value="BEQ13215.1"/>
    <property type="molecule type" value="Genomic_DNA"/>
</dbReference>
<dbReference type="InterPro" id="IPR003594">
    <property type="entry name" value="HATPase_dom"/>
</dbReference>
<keyword evidence="11" id="KW-1133">Transmembrane helix</keyword>
<evidence type="ECO:0000256" key="4">
    <source>
        <dbReference type="ARBA" id="ARBA00022553"/>
    </source>
</evidence>
<dbReference type="GO" id="GO:0016020">
    <property type="term" value="C:membrane"/>
    <property type="evidence" value="ECO:0007669"/>
    <property type="project" value="UniProtKB-SubCell"/>
</dbReference>
<keyword evidence="8" id="KW-0067">ATP-binding</keyword>
<dbReference type="Pfam" id="PF00512">
    <property type="entry name" value="HisKA"/>
    <property type="match status" value="1"/>
</dbReference>
<evidence type="ECO:0000256" key="9">
    <source>
        <dbReference type="ARBA" id="ARBA00023012"/>
    </source>
</evidence>
<keyword evidence="11" id="KW-0472">Membrane</keyword>
<feature type="domain" description="Histidine kinase" evidence="12">
    <location>
        <begin position="541"/>
        <end position="763"/>
    </location>
</feature>
<dbReference type="InterPro" id="IPR003661">
    <property type="entry name" value="HisK_dim/P_dom"/>
</dbReference>
<dbReference type="InterPro" id="IPR036097">
    <property type="entry name" value="HisK_dim/P_sf"/>
</dbReference>
<dbReference type="SMART" id="SM00388">
    <property type="entry name" value="HisKA"/>
    <property type="match status" value="1"/>
</dbReference>
<dbReference type="SUPFAM" id="SSF47384">
    <property type="entry name" value="Homodimeric domain of signal transducing histidine kinase"/>
    <property type="match status" value="1"/>
</dbReference>
<evidence type="ECO:0000256" key="11">
    <source>
        <dbReference type="SAM" id="Phobius"/>
    </source>
</evidence>
<dbReference type="SMART" id="SM00091">
    <property type="entry name" value="PAS"/>
    <property type="match status" value="1"/>
</dbReference>
<organism evidence="16 17">
    <name type="scientific">Desulfoferula mesophila</name>
    <dbReference type="NCBI Taxonomy" id="3058419"/>
    <lineage>
        <taxon>Bacteria</taxon>
        <taxon>Pseudomonadati</taxon>
        <taxon>Thermodesulfobacteriota</taxon>
        <taxon>Desulfarculia</taxon>
        <taxon>Desulfarculales</taxon>
        <taxon>Desulfarculaceae</taxon>
        <taxon>Desulfoferula</taxon>
    </lineage>
</organism>
<dbReference type="PROSITE" id="PS50109">
    <property type="entry name" value="HIS_KIN"/>
    <property type="match status" value="1"/>
</dbReference>
<dbReference type="InterPro" id="IPR036890">
    <property type="entry name" value="HATPase_C_sf"/>
</dbReference>
<reference evidence="17" key="1">
    <citation type="journal article" date="2023" name="Arch. Microbiol.">
        <title>Desulfoferula mesophilus gen. nov. sp. nov., a mesophilic sulfate-reducing bacterium isolated from a brackish lake sediment.</title>
        <authorList>
            <person name="Watanabe T."/>
            <person name="Yabe T."/>
            <person name="Tsuji J.M."/>
            <person name="Fukui M."/>
        </authorList>
    </citation>
    <scope>NUCLEOTIDE SEQUENCE [LARGE SCALE GENOMIC DNA]</scope>
    <source>
        <strain evidence="17">12FAK</strain>
    </source>
</reference>
<dbReference type="Pfam" id="PF00672">
    <property type="entry name" value="HAMP"/>
    <property type="match status" value="1"/>
</dbReference>
<proteinExistence type="predicted"/>
<dbReference type="CDD" id="cd00130">
    <property type="entry name" value="PAS"/>
    <property type="match status" value="1"/>
</dbReference>
<dbReference type="CDD" id="cd00082">
    <property type="entry name" value="HisKA"/>
    <property type="match status" value="1"/>
</dbReference>
<dbReference type="InterPro" id="IPR000014">
    <property type="entry name" value="PAS"/>
</dbReference>
<keyword evidence="7 16" id="KW-0418">Kinase</keyword>
<evidence type="ECO:0000259" key="13">
    <source>
        <dbReference type="PROSITE" id="PS50112"/>
    </source>
</evidence>
<dbReference type="InterPro" id="IPR000700">
    <property type="entry name" value="PAS-assoc_C"/>
</dbReference>
<evidence type="ECO:0000256" key="10">
    <source>
        <dbReference type="SAM" id="Coils"/>
    </source>
</evidence>
<dbReference type="Gene3D" id="3.30.450.290">
    <property type="match status" value="1"/>
</dbReference>
<dbReference type="GO" id="GO:0005524">
    <property type="term" value="F:ATP binding"/>
    <property type="evidence" value="ECO:0007669"/>
    <property type="project" value="UniProtKB-KW"/>
</dbReference>
<keyword evidence="4" id="KW-0597">Phosphoprotein</keyword>
<evidence type="ECO:0000256" key="8">
    <source>
        <dbReference type="ARBA" id="ARBA00022840"/>
    </source>
</evidence>
<sequence>MASLPRHQIKLTNRLAFKLTVWVGVSLLVLTTASAYWAVRQQERSSIERMRQAGNWFSDTVKRATRYDMLKDQRQSLHQVIEAMGRQPGVESIRVLNKKGRIMFSSRAGEIGRMVDMESEACFGCHFKDRPLERLAIAERSRIFSLAGNATEPGHRVLGVVNPIYTEPACYTDPCHVHPPEQKVLGVLDVALSLGQVDREVASTTRQVVFYAAVLSAVICAVVAVFTFLFVNRPLTSLLGATRRITAGDYDQPIVPRTKDEIGAVAEAFDLMRRGIKEKTDDLECGRLQYQRLFEEVPCYISVQDADFILVAHNKRFEKDFGHSVGHHCYQAYKGRDSRCPNCAVAKTLADGRVHSAEEKVIGADGTPRYFLNLTSPITDREGEILAVMEMATDITDVVRLKEELKRSEEKYRLFFDNDPNPIFVFDDATMEILDANNRAADEYGYPLPQLIGRSFLDLTPASDRAQVRNFLSLKGAFLSTVRQQRAGGEVFFVNLRASYGEHMGRKAVIATTSDMTERLQTEQQLIQAAKMATLGEMSAGVAHELNQPLTVIAAGSGFLSKLLSRGQNPTPEQLMQVAREMTQQVERARRIIDHLREFGRKHEVRTENVSLNQPIQGVLGLLGQQLRVHNIEVETNLDANLPLILGDANRLEQVLINLIMNARDAIEERRRELPELQGRIAIASFVDQGQAVVTVSDNGGGIPAPNLDRIFEPFFTTKEVGKGTGLGLSISYGIVRDFGGGIKVDNRPGQGATFRLGFPLRQEAKT</sequence>
<evidence type="ECO:0000313" key="16">
    <source>
        <dbReference type="EMBL" id="BEQ13215.1"/>
    </source>
</evidence>
<dbReference type="CDD" id="cd06225">
    <property type="entry name" value="HAMP"/>
    <property type="match status" value="1"/>
</dbReference>
<keyword evidence="11" id="KW-0812">Transmembrane</keyword>
<dbReference type="PRINTS" id="PR00344">
    <property type="entry name" value="BCTRLSENSOR"/>
</dbReference>
<keyword evidence="5" id="KW-0808">Transferase</keyword>
<dbReference type="Gene3D" id="1.10.287.130">
    <property type="match status" value="1"/>
</dbReference>
<dbReference type="SUPFAM" id="SSF55785">
    <property type="entry name" value="PYP-like sensor domain (PAS domain)"/>
    <property type="match status" value="2"/>
</dbReference>
<dbReference type="SUPFAM" id="SSF158472">
    <property type="entry name" value="HAMP domain-like"/>
    <property type="match status" value="1"/>
</dbReference>
<dbReference type="EC" id="2.7.13.3" evidence="3"/>
<dbReference type="InterPro" id="IPR035965">
    <property type="entry name" value="PAS-like_dom_sf"/>
</dbReference>
<dbReference type="InterPro" id="IPR005467">
    <property type="entry name" value="His_kinase_dom"/>
</dbReference>
<dbReference type="KEGG" id="dmp:FAK_02810"/>
<evidence type="ECO:0000259" key="15">
    <source>
        <dbReference type="PROSITE" id="PS50885"/>
    </source>
</evidence>
<protein>
    <recommendedName>
        <fullName evidence="3">histidine kinase</fullName>
        <ecNumber evidence="3">2.7.13.3</ecNumber>
    </recommendedName>
</protein>
<name>A0AAU9E8H2_9BACT</name>
<dbReference type="PROSITE" id="PS50113">
    <property type="entry name" value="PAC"/>
    <property type="match status" value="1"/>
</dbReference>
<dbReference type="AlphaFoldDB" id="A0AAU9E8H2"/>
<dbReference type="SUPFAM" id="SSF55874">
    <property type="entry name" value="ATPase domain of HSP90 chaperone/DNA topoisomerase II/histidine kinase"/>
    <property type="match status" value="1"/>
</dbReference>
<feature type="domain" description="HAMP" evidence="15">
    <location>
        <begin position="229"/>
        <end position="281"/>
    </location>
</feature>
<accession>A0AAU9E8H2</accession>
<dbReference type="PROSITE" id="PS50112">
    <property type="entry name" value="PAS"/>
    <property type="match status" value="1"/>
</dbReference>
<dbReference type="InterPro" id="IPR004358">
    <property type="entry name" value="Sig_transdc_His_kin-like_C"/>
</dbReference>
<evidence type="ECO:0000259" key="14">
    <source>
        <dbReference type="PROSITE" id="PS50113"/>
    </source>
</evidence>
<comment type="subcellular location">
    <subcellularLocation>
        <location evidence="2">Membrane</location>
    </subcellularLocation>
</comment>
<keyword evidence="6" id="KW-0547">Nucleotide-binding</keyword>
<dbReference type="Gene3D" id="6.10.340.10">
    <property type="match status" value="1"/>
</dbReference>